<dbReference type="EMBL" id="CP138858">
    <property type="protein sequence ID" value="WPJ96569.1"/>
    <property type="molecule type" value="Genomic_DNA"/>
</dbReference>
<sequence length="70" mass="7801">MDTEQLQLDLEGITGQRAIDAGETMVLVLARLDRVANASDTPIKLKHYLSQRSYVKALAWLADPTIPHQL</sequence>
<evidence type="ECO:0000313" key="1">
    <source>
        <dbReference type="EMBL" id="WPJ96569.1"/>
    </source>
</evidence>
<name>A0ABZ0RK43_9BACT</name>
<evidence type="ECO:0000313" key="2">
    <source>
        <dbReference type="Proteomes" id="UP001324993"/>
    </source>
</evidence>
<gene>
    <name evidence="1" type="ORF">SH580_02485</name>
</gene>
<keyword evidence="2" id="KW-1185">Reference proteome</keyword>
<dbReference type="Proteomes" id="UP001324993">
    <property type="component" value="Chromosome"/>
</dbReference>
<protein>
    <submittedName>
        <fullName evidence="1">Uncharacterized protein</fullName>
    </submittedName>
</protein>
<organism evidence="1 2">
    <name type="scientific">Coraliomargarita algicola</name>
    <dbReference type="NCBI Taxonomy" id="3092156"/>
    <lineage>
        <taxon>Bacteria</taxon>
        <taxon>Pseudomonadati</taxon>
        <taxon>Verrucomicrobiota</taxon>
        <taxon>Opitutia</taxon>
        <taxon>Puniceicoccales</taxon>
        <taxon>Coraliomargaritaceae</taxon>
        <taxon>Coraliomargarita</taxon>
    </lineage>
</organism>
<accession>A0ABZ0RK43</accession>
<dbReference type="RefSeq" id="WP_319833428.1">
    <property type="nucleotide sequence ID" value="NZ_CP138858.1"/>
</dbReference>
<proteinExistence type="predicted"/>
<reference evidence="1 2" key="1">
    <citation type="submission" date="2023-11" db="EMBL/GenBank/DDBJ databases">
        <title>Coraliomargarita sp. nov., isolated from marine algae.</title>
        <authorList>
            <person name="Lee J.K."/>
            <person name="Baek J.H."/>
            <person name="Kim J.M."/>
            <person name="Choi D.G."/>
            <person name="Jeon C.O."/>
        </authorList>
    </citation>
    <scope>NUCLEOTIDE SEQUENCE [LARGE SCALE GENOMIC DNA]</scope>
    <source>
        <strain evidence="1 2">J2-16</strain>
    </source>
</reference>